<accession>A0AAI8Z4C8</accession>
<keyword evidence="3" id="KW-1185">Reference proteome</keyword>
<name>A0AAI8Z4C8_9PEZI</name>
<gene>
    <name evidence="2" type="ORF">LECACI_7A007603</name>
</gene>
<evidence type="ECO:0000256" key="1">
    <source>
        <dbReference type="SAM" id="MobiDB-lite"/>
    </source>
</evidence>
<sequence>MATSSPSEFLTFLRAAATSRALQCSSVSRQSARSFASSIPRRQGSASDKKDDIGGPAQNKKHAAEKGSDGEPNVQAYESKKGRENRARGEGGVATEQRDPGKSATKKAKEEFPEAPVTIGFQDERGGKGH</sequence>
<feature type="region of interest" description="Disordered" evidence="1">
    <location>
        <begin position="20"/>
        <end position="130"/>
    </location>
</feature>
<dbReference type="AlphaFoldDB" id="A0AAI8Z4C8"/>
<evidence type="ECO:0000313" key="2">
    <source>
        <dbReference type="EMBL" id="CAK4032445.1"/>
    </source>
</evidence>
<protein>
    <submittedName>
        <fullName evidence="2">Uncharacterized protein</fullName>
    </submittedName>
</protein>
<evidence type="ECO:0000313" key="3">
    <source>
        <dbReference type="Proteomes" id="UP001296104"/>
    </source>
</evidence>
<dbReference type="Proteomes" id="UP001296104">
    <property type="component" value="Unassembled WGS sequence"/>
</dbReference>
<feature type="compositionally biased region" description="Basic and acidic residues" evidence="1">
    <location>
        <begin position="96"/>
        <end position="112"/>
    </location>
</feature>
<feature type="compositionally biased region" description="Basic and acidic residues" evidence="1">
    <location>
        <begin position="78"/>
        <end position="89"/>
    </location>
</feature>
<reference evidence="2" key="1">
    <citation type="submission" date="2023-11" db="EMBL/GenBank/DDBJ databases">
        <authorList>
            <person name="Alioto T."/>
            <person name="Alioto T."/>
            <person name="Gomez Garrido J."/>
        </authorList>
    </citation>
    <scope>NUCLEOTIDE SEQUENCE</scope>
</reference>
<proteinExistence type="predicted"/>
<comment type="caution">
    <text evidence="2">The sequence shown here is derived from an EMBL/GenBank/DDBJ whole genome shotgun (WGS) entry which is preliminary data.</text>
</comment>
<organism evidence="2 3">
    <name type="scientific">Lecanosticta acicola</name>
    <dbReference type="NCBI Taxonomy" id="111012"/>
    <lineage>
        <taxon>Eukaryota</taxon>
        <taxon>Fungi</taxon>
        <taxon>Dikarya</taxon>
        <taxon>Ascomycota</taxon>
        <taxon>Pezizomycotina</taxon>
        <taxon>Dothideomycetes</taxon>
        <taxon>Dothideomycetidae</taxon>
        <taxon>Mycosphaerellales</taxon>
        <taxon>Mycosphaerellaceae</taxon>
        <taxon>Lecanosticta</taxon>
    </lineage>
</organism>
<feature type="compositionally biased region" description="Polar residues" evidence="1">
    <location>
        <begin position="20"/>
        <end position="37"/>
    </location>
</feature>
<dbReference type="EMBL" id="CAVMBE010000064">
    <property type="protein sequence ID" value="CAK4032445.1"/>
    <property type="molecule type" value="Genomic_DNA"/>
</dbReference>